<reference evidence="10 11" key="1">
    <citation type="submission" date="2018-11" db="EMBL/GenBank/DDBJ databases">
        <title>Rufibacter latericius sp. nov., isolated from water in Baiyang Lake.</title>
        <authorList>
            <person name="Yang Y."/>
        </authorList>
    </citation>
    <scope>NUCLEOTIDE SEQUENCE [LARGE SCALE GENOMIC DNA]</scope>
    <source>
        <strain evidence="10 11">MCC P1</strain>
    </source>
</reference>
<dbReference type="GO" id="GO:0070733">
    <property type="term" value="F:AMPylase activity"/>
    <property type="evidence" value="ECO:0007669"/>
    <property type="project" value="UniProtKB-EC"/>
</dbReference>
<keyword evidence="1" id="KW-0808">Transferase</keyword>
<dbReference type="Proteomes" id="UP000271010">
    <property type="component" value="Unassembled WGS sequence"/>
</dbReference>
<dbReference type="OrthoDB" id="9813719at2"/>
<dbReference type="Gene3D" id="1.10.3290.10">
    <property type="entry name" value="Fido-like domain"/>
    <property type="match status" value="1"/>
</dbReference>
<feature type="domain" description="Fido" evidence="9">
    <location>
        <begin position="51"/>
        <end position="209"/>
    </location>
</feature>
<dbReference type="GO" id="GO:0005524">
    <property type="term" value="F:ATP binding"/>
    <property type="evidence" value="ECO:0007669"/>
    <property type="project" value="UniProtKB-KW"/>
</dbReference>
<dbReference type="EMBL" id="RJJE01000004">
    <property type="protein sequence ID" value="RNI31775.1"/>
    <property type="molecule type" value="Genomic_DNA"/>
</dbReference>
<sequence length="448" mass="49850">MAKHDGFSDENGVLLNHKGIRNREALARLENKFAGFGAAILKEEGGIPGKFDQEHLQKIHKELFQKVYPWAGETRANRGGFQGIKDTVVNLVPQEMRYAPFKEIEQRLEAISQQLQQENNLKGLGQEKFIERASYYLDQYNHVHPFREGNGRTLQAALTQLGKEAGYDIDFNRAEPAKYNEARKFAIVKPYALQEAHKNLAPLKEFLQEITTPLPGIEAEKARTEGAARTPESSAAMKRIEALRELEVTGNRIADRWDIVVKQQVKSIVEEPKSLKNYEKGLRTIGKSILEGGAKPEHYLYQDAERFTKAIDQVKYVSAGKEIPVLKAPSSAQQLQSGQPKNHTEAKELFIKASAIISLELKAHGKETEGERLQDVAKFVSKVPYVGGVNKSHVHNALGASATIPGLTEGGAVSDIKNAISILEKPERAQRHGTATKELHQDKGGVER</sequence>
<dbReference type="SUPFAM" id="SSF140931">
    <property type="entry name" value="Fic-like"/>
    <property type="match status" value="1"/>
</dbReference>
<evidence type="ECO:0000256" key="5">
    <source>
        <dbReference type="ARBA" id="ARBA00034531"/>
    </source>
</evidence>
<dbReference type="Pfam" id="PF02661">
    <property type="entry name" value="Fic"/>
    <property type="match status" value="1"/>
</dbReference>
<comment type="caution">
    <text evidence="10">The sequence shown here is derived from an EMBL/GenBank/DDBJ whole genome shotgun (WGS) entry which is preliminary data.</text>
</comment>
<dbReference type="InterPro" id="IPR003812">
    <property type="entry name" value="Fido"/>
</dbReference>
<evidence type="ECO:0000313" key="10">
    <source>
        <dbReference type="EMBL" id="RNI31775.1"/>
    </source>
</evidence>
<dbReference type="PANTHER" id="PTHR39560:SF1">
    <property type="entry name" value="PROTEIN ADENYLYLTRANSFERASE FIC-RELATED"/>
    <property type="match status" value="1"/>
</dbReference>
<accession>A0A3M9N303</accession>
<evidence type="ECO:0000256" key="1">
    <source>
        <dbReference type="ARBA" id="ARBA00022679"/>
    </source>
</evidence>
<evidence type="ECO:0000256" key="7">
    <source>
        <dbReference type="ARBA" id="ARBA00048696"/>
    </source>
</evidence>
<feature type="region of interest" description="Disordered" evidence="8">
    <location>
        <begin position="426"/>
        <end position="448"/>
    </location>
</feature>
<comment type="catalytic activity">
    <reaction evidence="7">
        <text>L-tyrosyl-[protein] + ATP = O-(5'-adenylyl)-L-tyrosyl-[protein] + diphosphate</text>
        <dbReference type="Rhea" id="RHEA:54288"/>
        <dbReference type="Rhea" id="RHEA-COMP:10136"/>
        <dbReference type="Rhea" id="RHEA-COMP:13846"/>
        <dbReference type="ChEBI" id="CHEBI:30616"/>
        <dbReference type="ChEBI" id="CHEBI:33019"/>
        <dbReference type="ChEBI" id="CHEBI:46858"/>
        <dbReference type="ChEBI" id="CHEBI:83624"/>
        <dbReference type="EC" id="2.7.7.108"/>
    </reaction>
</comment>
<dbReference type="AlphaFoldDB" id="A0A3M9N303"/>
<evidence type="ECO:0000256" key="6">
    <source>
        <dbReference type="ARBA" id="ARBA00047939"/>
    </source>
</evidence>
<evidence type="ECO:0000313" key="11">
    <source>
        <dbReference type="Proteomes" id="UP000271010"/>
    </source>
</evidence>
<dbReference type="RefSeq" id="WP_123132228.1">
    <property type="nucleotide sequence ID" value="NZ_RJJE01000004.1"/>
</dbReference>
<keyword evidence="11" id="KW-1185">Reference proteome</keyword>
<gene>
    <name evidence="10" type="ORF">EFA69_06130</name>
</gene>
<keyword evidence="2" id="KW-0548">Nucleotidyltransferase</keyword>
<keyword evidence="4" id="KW-0067">ATP-binding</keyword>
<dbReference type="InterPro" id="IPR036597">
    <property type="entry name" value="Fido-like_dom_sf"/>
</dbReference>
<evidence type="ECO:0000256" key="8">
    <source>
        <dbReference type="SAM" id="MobiDB-lite"/>
    </source>
</evidence>
<evidence type="ECO:0000256" key="4">
    <source>
        <dbReference type="ARBA" id="ARBA00022840"/>
    </source>
</evidence>
<name>A0A3M9N303_9BACT</name>
<evidence type="ECO:0000256" key="3">
    <source>
        <dbReference type="ARBA" id="ARBA00022741"/>
    </source>
</evidence>
<dbReference type="PROSITE" id="PS51459">
    <property type="entry name" value="FIDO"/>
    <property type="match status" value="1"/>
</dbReference>
<evidence type="ECO:0000256" key="2">
    <source>
        <dbReference type="ARBA" id="ARBA00022695"/>
    </source>
</evidence>
<protein>
    <recommendedName>
        <fullName evidence="5">protein adenylyltransferase</fullName>
        <ecNumber evidence="5">2.7.7.108</ecNumber>
    </recommendedName>
</protein>
<proteinExistence type="predicted"/>
<comment type="catalytic activity">
    <reaction evidence="6">
        <text>L-threonyl-[protein] + ATP = 3-O-(5'-adenylyl)-L-threonyl-[protein] + diphosphate</text>
        <dbReference type="Rhea" id="RHEA:54292"/>
        <dbReference type="Rhea" id="RHEA-COMP:11060"/>
        <dbReference type="Rhea" id="RHEA-COMP:13847"/>
        <dbReference type="ChEBI" id="CHEBI:30013"/>
        <dbReference type="ChEBI" id="CHEBI:30616"/>
        <dbReference type="ChEBI" id="CHEBI:33019"/>
        <dbReference type="ChEBI" id="CHEBI:138113"/>
        <dbReference type="EC" id="2.7.7.108"/>
    </reaction>
</comment>
<keyword evidence="3" id="KW-0547">Nucleotide-binding</keyword>
<dbReference type="EC" id="2.7.7.108" evidence="5"/>
<evidence type="ECO:0000259" key="9">
    <source>
        <dbReference type="PROSITE" id="PS51459"/>
    </source>
</evidence>
<organism evidence="10 11">
    <name type="scientific">Rufibacter immobilis</name>
    <dbReference type="NCBI Taxonomy" id="1348778"/>
    <lineage>
        <taxon>Bacteria</taxon>
        <taxon>Pseudomonadati</taxon>
        <taxon>Bacteroidota</taxon>
        <taxon>Cytophagia</taxon>
        <taxon>Cytophagales</taxon>
        <taxon>Hymenobacteraceae</taxon>
        <taxon>Rufibacter</taxon>
    </lineage>
</organism>
<dbReference type="GO" id="GO:0051302">
    <property type="term" value="P:regulation of cell division"/>
    <property type="evidence" value="ECO:0007669"/>
    <property type="project" value="TreeGrafter"/>
</dbReference>
<dbReference type="PANTHER" id="PTHR39560">
    <property type="entry name" value="PROTEIN ADENYLYLTRANSFERASE FIC-RELATED"/>
    <property type="match status" value="1"/>
</dbReference>